<dbReference type="STRING" id="1544798.LH29_05930"/>
<dbReference type="PATRIC" id="fig|1544798.3.peg.1193"/>
<dbReference type="PANTHER" id="PTHR30146">
    <property type="entry name" value="LACI-RELATED TRANSCRIPTIONAL REPRESSOR"/>
    <property type="match status" value="1"/>
</dbReference>
<dbReference type="InterPro" id="IPR028082">
    <property type="entry name" value="Peripla_BP_I"/>
</dbReference>
<dbReference type="EMBL" id="JRHC01000001">
    <property type="protein sequence ID" value="KJF44959.1"/>
    <property type="molecule type" value="Genomic_DNA"/>
</dbReference>
<dbReference type="SUPFAM" id="SSF53822">
    <property type="entry name" value="Periplasmic binding protein-like I"/>
    <property type="match status" value="1"/>
</dbReference>
<dbReference type="InterPro" id="IPR046335">
    <property type="entry name" value="LacI/GalR-like_sensor"/>
</dbReference>
<keyword evidence="4" id="KW-0804">Transcription</keyword>
<dbReference type="PROSITE" id="PS50932">
    <property type="entry name" value="HTH_LACI_2"/>
    <property type="match status" value="1"/>
</dbReference>
<keyword evidence="2" id="KW-0805">Transcription regulation</keyword>
<protein>
    <recommendedName>
        <fullName evidence="5">HTH lacI-type domain-containing protein</fullName>
    </recommendedName>
</protein>
<dbReference type="SUPFAM" id="SSF47413">
    <property type="entry name" value="lambda repressor-like DNA-binding domains"/>
    <property type="match status" value="1"/>
</dbReference>
<dbReference type="GO" id="GO:0000976">
    <property type="term" value="F:transcription cis-regulatory region binding"/>
    <property type="evidence" value="ECO:0007669"/>
    <property type="project" value="TreeGrafter"/>
</dbReference>
<keyword evidence="1" id="KW-0678">Repressor</keyword>
<dbReference type="InterPro" id="IPR000843">
    <property type="entry name" value="HTH_LacI"/>
</dbReference>
<evidence type="ECO:0000256" key="2">
    <source>
        <dbReference type="ARBA" id="ARBA00023015"/>
    </source>
</evidence>
<organism evidence="6 7">
    <name type="scientific">Draconibacterium sediminis</name>
    <dbReference type="NCBI Taxonomy" id="1544798"/>
    <lineage>
        <taxon>Bacteria</taxon>
        <taxon>Pseudomonadati</taxon>
        <taxon>Bacteroidota</taxon>
        <taxon>Bacteroidia</taxon>
        <taxon>Marinilabiliales</taxon>
        <taxon>Prolixibacteraceae</taxon>
        <taxon>Draconibacterium</taxon>
    </lineage>
</organism>
<evidence type="ECO:0000259" key="5">
    <source>
        <dbReference type="PROSITE" id="PS50932"/>
    </source>
</evidence>
<accession>A0A0D8JDZ3</accession>
<dbReference type="Gene3D" id="1.10.260.40">
    <property type="entry name" value="lambda repressor-like DNA-binding domains"/>
    <property type="match status" value="1"/>
</dbReference>
<dbReference type="PANTHER" id="PTHR30146:SF148">
    <property type="entry name" value="HTH-TYPE TRANSCRIPTIONAL REPRESSOR PURR-RELATED"/>
    <property type="match status" value="1"/>
</dbReference>
<dbReference type="OrthoDB" id="9803256at2"/>
<evidence type="ECO:0000256" key="3">
    <source>
        <dbReference type="ARBA" id="ARBA00023125"/>
    </source>
</evidence>
<evidence type="ECO:0000313" key="6">
    <source>
        <dbReference type="EMBL" id="KJF44959.1"/>
    </source>
</evidence>
<gene>
    <name evidence="6" type="ORF">LH29_05930</name>
</gene>
<dbReference type="SMART" id="SM00354">
    <property type="entry name" value="HTH_LACI"/>
    <property type="match status" value="1"/>
</dbReference>
<dbReference type="Proteomes" id="UP000032544">
    <property type="component" value="Unassembled WGS sequence"/>
</dbReference>
<dbReference type="Pfam" id="PF13377">
    <property type="entry name" value="Peripla_BP_3"/>
    <property type="match status" value="1"/>
</dbReference>
<dbReference type="InterPro" id="IPR010982">
    <property type="entry name" value="Lambda_DNA-bd_dom_sf"/>
</dbReference>
<dbReference type="GO" id="GO:0003700">
    <property type="term" value="F:DNA-binding transcription factor activity"/>
    <property type="evidence" value="ECO:0007669"/>
    <property type="project" value="TreeGrafter"/>
</dbReference>
<feature type="domain" description="HTH lacI-type" evidence="5">
    <location>
        <begin position="5"/>
        <end position="62"/>
    </location>
</feature>
<dbReference type="RefSeq" id="WP_045026621.1">
    <property type="nucleotide sequence ID" value="NZ_JRHC01000001.1"/>
</dbReference>
<name>A0A0D8JDZ3_9BACT</name>
<dbReference type="Gene3D" id="3.40.50.2300">
    <property type="match status" value="2"/>
</dbReference>
<evidence type="ECO:0000256" key="4">
    <source>
        <dbReference type="ARBA" id="ARBA00023163"/>
    </source>
</evidence>
<comment type="caution">
    <text evidence="6">The sequence shown here is derived from an EMBL/GenBank/DDBJ whole genome shotgun (WGS) entry which is preliminary data.</text>
</comment>
<keyword evidence="7" id="KW-1185">Reference proteome</keyword>
<keyword evidence="3" id="KW-0238">DNA-binding</keyword>
<reference evidence="6 7" key="1">
    <citation type="submission" date="2014-09" db="EMBL/GenBank/DDBJ databases">
        <title>Draft Genome Sequence of Draconibacterium sp. JN14CK-3.</title>
        <authorList>
            <person name="Dong C."/>
            <person name="Lai Q."/>
            <person name="Shao Z."/>
        </authorList>
    </citation>
    <scope>NUCLEOTIDE SEQUENCE [LARGE SCALE GENOMIC DNA]</scope>
    <source>
        <strain evidence="6 7">JN14CK-3</strain>
    </source>
</reference>
<evidence type="ECO:0000313" key="7">
    <source>
        <dbReference type="Proteomes" id="UP000032544"/>
    </source>
</evidence>
<evidence type="ECO:0000256" key="1">
    <source>
        <dbReference type="ARBA" id="ARBA00022491"/>
    </source>
</evidence>
<sequence length="340" mass="38264">MMKKVSLQDISQSLNISKGTISLVLNGRGDEKRVSKKTQEKIIKFAQKHNYKANQLARGLSMGKSDMIGLIVPNISDSFYARIARRIERKARLHGYNVVFSSAGESKDRESELIQSMLDRQVDGLIIASSQKNENDIKRLKRNKFPFVLIDRHYPNIKTNYVGVDNIGGISAAVEQLITLGRRRIGFVTLKPGLEAIHERALGYTQTMEKHGLSIEEGFIKELDYENIEVEISNAIKTMVSSPTSIEGIVFATHYLTAAGLRELKKLKIRVPYDVAIISFAQMSAFDLIEPPITSVIQPVDELGDKAVDILLKNLRKEVKDYERFKLKTELVIRKSCGAQ</sequence>
<proteinExistence type="predicted"/>
<dbReference type="Pfam" id="PF00356">
    <property type="entry name" value="LacI"/>
    <property type="match status" value="1"/>
</dbReference>
<dbReference type="AlphaFoldDB" id="A0A0D8JDZ3"/>